<proteinExistence type="predicted"/>
<protein>
    <submittedName>
        <fullName evidence="2">Uncharacterized protein</fullName>
    </submittedName>
</protein>
<evidence type="ECO:0000313" key="2">
    <source>
        <dbReference type="EMBL" id="CAB3720086.1"/>
    </source>
</evidence>
<gene>
    <name evidence="2" type="ORF">LMG22037_04688</name>
</gene>
<organism evidence="2 3">
    <name type="scientific">Paraburkholderia phenoliruptrix</name>
    <dbReference type="NCBI Taxonomy" id="252970"/>
    <lineage>
        <taxon>Bacteria</taxon>
        <taxon>Pseudomonadati</taxon>
        <taxon>Pseudomonadota</taxon>
        <taxon>Betaproteobacteria</taxon>
        <taxon>Burkholderiales</taxon>
        <taxon>Burkholderiaceae</taxon>
        <taxon>Paraburkholderia</taxon>
    </lineage>
</organism>
<evidence type="ECO:0000256" key="1">
    <source>
        <dbReference type="SAM" id="MobiDB-lite"/>
    </source>
</evidence>
<feature type="compositionally biased region" description="Basic and acidic residues" evidence="1">
    <location>
        <begin position="30"/>
        <end position="47"/>
    </location>
</feature>
<dbReference type="Proteomes" id="UP000494249">
    <property type="component" value="Unassembled WGS sequence"/>
</dbReference>
<feature type="region of interest" description="Disordered" evidence="1">
    <location>
        <begin position="1"/>
        <end position="61"/>
    </location>
</feature>
<accession>A0A6J5BWN0</accession>
<dbReference type="RefSeq" id="WP_035482247.1">
    <property type="nucleotide sequence ID" value="NZ_CADFGL010000010.1"/>
</dbReference>
<sequence length="61" mass="6732">MKRYGRGDAGKGQNRSESRDVNSFFGKTPKKPEADDRPGRTPRDRNTGTRLAKKLAGKVIG</sequence>
<dbReference type="EMBL" id="CADIKB010000028">
    <property type="protein sequence ID" value="CAB3720086.1"/>
    <property type="molecule type" value="Genomic_DNA"/>
</dbReference>
<reference evidence="2 3" key="1">
    <citation type="submission" date="2020-04" db="EMBL/GenBank/DDBJ databases">
        <authorList>
            <person name="De Canck E."/>
        </authorList>
    </citation>
    <scope>NUCLEOTIDE SEQUENCE [LARGE SCALE GENOMIC DNA]</scope>
    <source>
        <strain evidence="2 3">LMG 22037</strain>
    </source>
</reference>
<dbReference type="AlphaFoldDB" id="A0A6J5BWN0"/>
<feature type="compositionally biased region" description="Basic residues" evidence="1">
    <location>
        <begin position="51"/>
        <end position="61"/>
    </location>
</feature>
<evidence type="ECO:0000313" key="3">
    <source>
        <dbReference type="Proteomes" id="UP000494249"/>
    </source>
</evidence>
<name>A0A6J5BWN0_9BURK</name>
<feature type="compositionally biased region" description="Basic and acidic residues" evidence="1">
    <location>
        <begin position="1"/>
        <end position="20"/>
    </location>
</feature>